<dbReference type="Pfam" id="PF13304">
    <property type="entry name" value="AAA_21"/>
    <property type="match status" value="1"/>
</dbReference>
<dbReference type="Pfam" id="PF13175">
    <property type="entry name" value="AAA_15"/>
    <property type="match status" value="1"/>
</dbReference>
<dbReference type="EMBL" id="JAQIOY010000003">
    <property type="protein sequence ID" value="MDA7425429.1"/>
    <property type="molecule type" value="Genomic_DNA"/>
</dbReference>
<dbReference type="SUPFAM" id="SSF52540">
    <property type="entry name" value="P-loop containing nucleoside triphosphate hydrolases"/>
    <property type="match status" value="1"/>
</dbReference>
<organism evidence="3 4">
    <name type="scientific">Thalassococcus lentus</name>
    <dbReference type="NCBI Taxonomy" id="1210524"/>
    <lineage>
        <taxon>Bacteria</taxon>
        <taxon>Pseudomonadati</taxon>
        <taxon>Pseudomonadota</taxon>
        <taxon>Alphaproteobacteria</taxon>
        <taxon>Rhodobacterales</taxon>
        <taxon>Roseobacteraceae</taxon>
        <taxon>Thalassococcus</taxon>
    </lineage>
</organism>
<evidence type="ECO:0000259" key="2">
    <source>
        <dbReference type="Pfam" id="PF13304"/>
    </source>
</evidence>
<dbReference type="PANTHER" id="PTHR43581">
    <property type="entry name" value="ATP/GTP PHOSPHATASE"/>
    <property type="match status" value="1"/>
</dbReference>
<evidence type="ECO:0000313" key="4">
    <source>
        <dbReference type="Proteomes" id="UP001210720"/>
    </source>
</evidence>
<proteinExistence type="predicted"/>
<sequence>MRLKSIWISNYKNLQNFSLSFDGESFLDIFVGKNGTGKSNFFEALVEVFHFVFSSVKRRSQIGFSFDLVYEITGQEVRIHYENGQMVVNGRQRATIGSVPVPDNLIIYYSGHSDTIDKTVRAYAKSYARRNKKWTGDEARKFISIGSEYKEMLLSILLMQSDDCAARQYVCTKLGIDATSETATLTLTPPRFRHQTVEVGDTQSFLWGSQGISLAFVERLLNCVRGGFSRDSIFNPEQNLYSIPINRDLFAKEFENTTASDLFRSLDNLKTLGMFKSLSIPIGLDNGQPILVKDFSDGQFQSIYIFAISELFKDRNCVTLLDEPDSFLHPEWQFEFLKQVVDIAGTEAAQTNHVLLSSHSASTITKSEKPEIQIFEIGENGVGVTSKPKASVVETLSAGLITLSETEASLGIYETVENTTGAILFTEGPSDKRILDEAIRKLYPDERPGIDIVPTFGRAFLRTLFASGELSNRYGDRKMFALFDFDEAYADWYRLTADSIVQDDPHRCTAKKLAHTSHYAMLLPVPEHDALKRLALDGDGNPIGTERACLSIEHLFCDADNLGDHFSSSDIVGRGPVIKFRGSKTTFASETVPQFPPEKFEIFRHIFNVVTAEIAAPA</sequence>
<evidence type="ECO:0000313" key="3">
    <source>
        <dbReference type="EMBL" id="MDA7425429.1"/>
    </source>
</evidence>
<gene>
    <name evidence="3" type="ORF">PFY00_11880</name>
</gene>
<dbReference type="InterPro" id="IPR027417">
    <property type="entry name" value="P-loop_NTPase"/>
</dbReference>
<protein>
    <submittedName>
        <fullName evidence="3">AAA family ATPase</fullName>
    </submittedName>
</protein>
<reference evidence="3 4" key="1">
    <citation type="submission" date="2023-01" db="EMBL/GenBank/DDBJ databases">
        <title>Thalassococcus onchidii sp. nov., isolated from a marine invertebrate from the South China Sea.</title>
        <authorList>
            <person name="Xu S."/>
            <person name="Liu Z."/>
            <person name="Xu Y."/>
        </authorList>
    </citation>
    <scope>NUCLEOTIDE SEQUENCE [LARGE SCALE GENOMIC DNA]</scope>
    <source>
        <strain evidence="3 4">KCTC 32084</strain>
    </source>
</reference>
<feature type="domain" description="Endonuclease GajA/Old nuclease/RecF-like AAA" evidence="1">
    <location>
        <begin position="1"/>
        <end position="50"/>
    </location>
</feature>
<evidence type="ECO:0000259" key="1">
    <source>
        <dbReference type="Pfam" id="PF13175"/>
    </source>
</evidence>
<dbReference type="RefSeq" id="WP_271432768.1">
    <property type="nucleotide sequence ID" value="NZ_JAQIOY010000003.1"/>
</dbReference>
<dbReference type="Gene3D" id="3.40.50.300">
    <property type="entry name" value="P-loop containing nucleotide triphosphate hydrolases"/>
    <property type="match status" value="2"/>
</dbReference>
<accession>A0ABT4XTY3</accession>
<dbReference type="PANTHER" id="PTHR43581:SF4">
    <property type="entry name" value="ATP_GTP PHOSPHATASE"/>
    <property type="match status" value="1"/>
</dbReference>
<dbReference type="InterPro" id="IPR051396">
    <property type="entry name" value="Bact_Antivir_Def_Nuclease"/>
</dbReference>
<dbReference type="Proteomes" id="UP001210720">
    <property type="component" value="Unassembled WGS sequence"/>
</dbReference>
<keyword evidence="4" id="KW-1185">Reference proteome</keyword>
<dbReference type="InterPro" id="IPR003959">
    <property type="entry name" value="ATPase_AAA_core"/>
</dbReference>
<comment type="caution">
    <text evidence="3">The sequence shown here is derived from an EMBL/GenBank/DDBJ whole genome shotgun (WGS) entry which is preliminary data.</text>
</comment>
<feature type="domain" description="ATPase AAA-type core" evidence="2">
    <location>
        <begin position="244"/>
        <end position="362"/>
    </location>
</feature>
<dbReference type="InterPro" id="IPR041685">
    <property type="entry name" value="AAA_GajA/Old/RecF-like"/>
</dbReference>
<name>A0ABT4XTY3_9RHOB</name>